<comment type="caution">
    <text evidence="1">The sequence shown here is derived from an EMBL/GenBank/DDBJ whole genome shotgun (WGS) entry which is preliminary data.</text>
</comment>
<evidence type="ECO:0000313" key="2">
    <source>
        <dbReference type="Proteomes" id="UP001239111"/>
    </source>
</evidence>
<proteinExistence type="predicted"/>
<name>A0ACC2NXS4_9HYME</name>
<reference evidence="1" key="1">
    <citation type="submission" date="2023-04" db="EMBL/GenBank/DDBJ databases">
        <title>A chromosome-level genome assembly of the parasitoid wasp Eretmocerus hayati.</title>
        <authorList>
            <person name="Zhong Y."/>
            <person name="Liu S."/>
            <person name="Liu Y."/>
        </authorList>
    </citation>
    <scope>NUCLEOTIDE SEQUENCE</scope>
    <source>
        <strain evidence="1">ZJU_SS_LIU_2023</strain>
    </source>
</reference>
<evidence type="ECO:0000313" key="1">
    <source>
        <dbReference type="EMBL" id="KAJ8675401.1"/>
    </source>
</evidence>
<organism evidence="1 2">
    <name type="scientific">Eretmocerus hayati</name>
    <dbReference type="NCBI Taxonomy" id="131215"/>
    <lineage>
        <taxon>Eukaryota</taxon>
        <taxon>Metazoa</taxon>
        <taxon>Ecdysozoa</taxon>
        <taxon>Arthropoda</taxon>
        <taxon>Hexapoda</taxon>
        <taxon>Insecta</taxon>
        <taxon>Pterygota</taxon>
        <taxon>Neoptera</taxon>
        <taxon>Endopterygota</taxon>
        <taxon>Hymenoptera</taxon>
        <taxon>Apocrita</taxon>
        <taxon>Proctotrupomorpha</taxon>
        <taxon>Chalcidoidea</taxon>
        <taxon>Aphelinidae</taxon>
        <taxon>Aphelininae</taxon>
        <taxon>Eretmocerus</taxon>
    </lineage>
</organism>
<protein>
    <submittedName>
        <fullName evidence="1">Uncharacterized protein</fullName>
    </submittedName>
</protein>
<sequence>NKTLVYHELEESLSDDYTTNPPVNFNNSDIEPLEESNGLKRFQRSLWNMYQMMQSVLGCPLKYNGYGCYCGSGGSGVAIDGIDRCCEEHDRCYGEDENCGATWSEYTTGYKWSVVRRKTITCEGNVPKAESPASIFGSSGGSLADSFGDLIKSDKSSEESFGEHHRSKRALTNLARMMMKGLGCDPMDYNGYGCYCGSGGSGEPVDGIDSCCQDHDQCYRNSGCGESAWNEYTTGFSWTYENGQIQCPRARAGVCTDGLCHCDKNFVNCLARQENICPSWKKTCPGQLLRLGQNLFFNLWDSPPMRITKWAFKNLGK</sequence>
<keyword evidence="2" id="KW-1185">Reference proteome</keyword>
<feature type="non-terminal residue" evidence="1">
    <location>
        <position position="1"/>
    </location>
</feature>
<accession>A0ACC2NXS4</accession>
<dbReference type="Proteomes" id="UP001239111">
    <property type="component" value="Chromosome 2"/>
</dbReference>
<gene>
    <name evidence="1" type="ORF">QAD02_011187</name>
</gene>
<dbReference type="EMBL" id="CM056742">
    <property type="protein sequence ID" value="KAJ8675401.1"/>
    <property type="molecule type" value="Genomic_DNA"/>
</dbReference>